<dbReference type="Proteomes" id="UP000005270">
    <property type="component" value="Chromosome"/>
</dbReference>
<keyword evidence="2" id="KW-0378">Hydrolase</keyword>
<keyword evidence="2" id="KW-0031">Aminopeptidase</keyword>
<accession>I3TE18</accession>
<reference evidence="2 3" key="1">
    <citation type="journal article" date="2012" name="J. Bacteriol.">
        <title>Complete genome sequence of the hyperthermophilic cellulolytic Crenarchaeon 'Thermogladius cellulolyticus' 1633.</title>
        <authorList>
            <person name="Mardanov A.V."/>
            <person name="Kochetkova T.V."/>
            <person name="Beletsky A.V."/>
            <person name="Bonch-Osmolovskaya E.A."/>
            <person name="Ravin N.V."/>
            <person name="Skryabin K.G."/>
        </authorList>
    </citation>
    <scope>NUCLEOTIDE SEQUENCE [LARGE SCALE GENOMIC DNA]</scope>
    <source>
        <strain evidence="3">DSM 22663 / VKM B-2946 / 1633</strain>
    </source>
</reference>
<dbReference type="RefSeq" id="WP_014737256.1">
    <property type="nucleotide sequence ID" value="NC_017954.1"/>
</dbReference>
<dbReference type="KEGG" id="thg:TCELL_0581"/>
<dbReference type="InterPro" id="IPR007484">
    <property type="entry name" value="Peptidase_M28"/>
</dbReference>
<keyword evidence="2" id="KW-0645">Protease</keyword>
<dbReference type="AlphaFoldDB" id="I3TE18"/>
<dbReference type="STRING" id="1184251.TCELL_0581"/>
<dbReference type="EMBL" id="CP003531">
    <property type="protein sequence ID" value="AFK51006.1"/>
    <property type="molecule type" value="Genomic_DNA"/>
</dbReference>
<proteinExistence type="predicted"/>
<dbReference type="SUPFAM" id="SSF53187">
    <property type="entry name" value="Zn-dependent exopeptidases"/>
    <property type="match status" value="1"/>
</dbReference>
<dbReference type="GeneID" id="13012885"/>
<dbReference type="Gene3D" id="3.50.30.30">
    <property type="match status" value="1"/>
</dbReference>
<dbReference type="GO" id="GO:0004177">
    <property type="term" value="F:aminopeptidase activity"/>
    <property type="evidence" value="ECO:0007669"/>
    <property type="project" value="UniProtKB-KW"/>
</dbReference>
<dbReference type="OrthoDB" id="19029at2157"/>
<gene>
    <name evidence="2" type="ordered locus">TCELL_0581</name>
</gene>
<dbReference type="Gene3D" id="3.40.630.10">
    <property type="entry name" value="Zn peptidases"/>
    <property type="match status" value="1"/>
</dbReference>
<dbReference type="InParanoid" id="I3TE18"/>
<evidence type="ECO:0000313" key="2">
    <source>
        <dbReference type="EMBL" id="AFK51006.1"/>
    </source>
</evidence>
<protein>
    <submittedName>
        <fullName evidence="2">Aminopeptidase Iap family-like protein</fullName>
    </submittedName>
</protein>
<dbReference type="Pfam" id="PF04389">
    <property type="entry name" value="Peptidase_M28"/>
    <property type="match status" value="1"/>
</dbReference>
<dbReference type="SUPFAM" id="SSF52025">
    <property type="entry name" value="PA domain"/>
    <property type="match status" value="1"/>
</dbReference>
<dbReference type="eggNOG" id="arCOG02960">
    <property type="taxonomic scope" value="Archaea"/>
</dbReference>
<evidence type="ECO:0000259" key="1">
    <source>
        <dbReference type="Pfam" id="PF04389"/>
    </source>
</evidence>
<dbReference type="HOGENOM" id="CLU_540379_0_0_2"/>
<feature type="domain" description="Peptidase M28" evidence="1">
    <location>
        <begin position="194"/>
        <end position="277"/>
    </location>
</feature>
<keyword evidence="3" id="KW-1185">Reference proteome</keyword>
<name>I3TE18_THEC1</name>
<sequence length="527" mass="57828">MGLRVFRGPFAEEVVTGSTTEQVVVRGLEELFVEVADWVKVFDTPVVSWVEESCRVVAGDTVVECRVMPPVTDFEVEGRLVVSQTPMDMPDRAPEGSILLAGYTGSALGLSQMVQEAVSRGFSGVITYDPTRDSFKREVVSGSARISLEAGSPPAVPVVSIKAEDARRLAKLSGTRIGLSGKAKLVRGAVGKTVVAGLNGRGELEVHVTAHHDHWLSGYYDDLAGLETLLQVARLLRQISRAVNVVLVSFTAKEFGSPGLTTWYWSWGSRYFLEALASRGKDEGVIASITVDNLSGESVRVSSHPLLDGCAEKAALGVQAYFDGSRYLPYLDSYSYLLHSIPSVAVHDQPRHLSRGHVEEAVEEQRLRRLVERLAELTANIAVCLSTQETDLGQRRPEDLFPYGDSELRYLAGKIAMILDSAGSLKEKAKVLKEFHATVAYYEPWLEVSYGLLEDVVAVKRVMEEVEKGVGGRFAVEALDNGLLIELLVNDFNRSVAALALAEVYRRRVRRYLEKSNNIVARMKGVV</sequence>
<dbReference type="InterPro" id="IPR046450">
    <property type="entry name" value="PA_dom_sf"/>
</dbReference>
<evidence type="ECO:0000313" key="3">
    <source>
        <dbReference type="Proteomes" id="UP000005270"/>
    </source>
</evidence>
<organism evidence="2 3">
    <name type="scientific">Thermogladius calderae (strain DSM 22663 / VKM B-2946 / 1633)</name>
    <dbReference type="NCBI Taxonomy" id="1184251"/>
    <lineage>
        <taxon>Archaea</taxon>
        <taxon>Thermoproteota</taxon>
        <taxon>Thermoprotei</taxon>
        <taxon>Desulfurococcales</taxon>
        <taxon>Desulfurococcaceae</taxon>
        <taxon>Thermogladius</taxon>
    </lineage>
</organism>